<dbReference type="InterPro" id="IPR004960">
    <property type="entry name" value="LipA_acyltrans"/>
</dbReference>
<dbReference type="GO" id="GO:0005886">
    <property type="term" value="C:plasma membrane"/>
    <property type="evidence" value="ECO:0007669"/>
    <property type="project" value="UniProtKB-SubCell"/>
</dbReference>
<keyword evidence="2 9" id="KW-0997">Cell inner membrane</keyword>
<comment type="function">
    <text evidence="9">Catalyzes the transfer of an acyl chain from an acyl-[acyl-carrier-protein] (ACP) to Kdo(2)-lipid IV(A) to form Kdo(2)-(acyl)-lipid IV(A).</text>
</comment>
<dbReference type="EC" id="2.3.1.242" evidence="9"/>
<dbReference type="InterPro" id="IPR011920">
    <property type="entry name" value="Lipid_A_LpxL_LpxP"/>
</dbReference>
<keyword evidence="1 9" id="KW-1003">Cell membrane</keyword>
<dbReference type="EMBL" id="WHIY01000004">
    <property type="protein sequence ID" value="MPQ50851.1"/>
    <property type="molecule type" value="Genomic_DNA"/>
</dbReference>
<dbReference type="InterPro" id="IPR030857">
    <property type="entry name" value="Lipid_A_LpxP"/>
</dbReference>
<evidence type="ECO:0000313" key="11">
    <source>
        <dbReference type="Proteomes" id="UP000475079"/>
    </source>
</evidence>
<evidence type="ECO:0000256" key="4">
    <source>
        <dbReference type="ARBA" id="ARBA00022692"/>
    </source>
</evidence>
<keyword evidence="5 9" id="KW-0448">Lipopolysaccharide biosynthesis</keyword>
<comment type="catalytic activity">
    <reaction evidence="9">
        <text>an alpha-Kdo-(2-&gt;4)-alpha-Kdo-(2-&gt;6)-lipid IVA + a fatty acyl-[ACP] = an acyl-alpha-Kdo-(2-&gt;4)-alpha-Kdo-(2-&gt;6)-lipid IVA + holo-[ACP]</text>
        <dbReference type="Rhea" id="RHEA:74287"/>
        <dbReference type="Rhea" id="RHEA-COMP:9685"/>
        <dbReference type="Rhea" id="RHEA-COMP:14125"/>
        <dbReference type="ChEBI" id="CHEBI:64479"/>
        <dbReference type="ChEBI" id="CHEBI:138651"/>
        <dbReference type="ChEBI" id="CHEBI:176429"/>
        <dbReference type="ChEBI" id="CHEBI:193149"/>
        <dbReference type="EC" id="2.3.1.242"/>
    </reaction>
</comment>
<evidence type="ECO:0000256" key="5">
    <source>
        <dbReference type="ARBA" id="ARBA00022985"/>
    </source>
</evidence>
<keyword evidence="11" id="KW-1185">Reference proteome</keyword>
<dbReference type="CDD" id="cd07984">
    <property type="entry name" value="LPLAT_LABLAT-like"/>
    <property type="match status" value="1"/>
</dbReference>
<sequence length="311" mass="35374">MAQTFTHNLLHPRYWLTWSGLGLLWLLVQLPYPVLHILGSGLGKISIPFLKRREGIAIRNIELCFPGMTPFARSQMVNKNFVSLGLGLMETGMAWFWSDARVKKWFDVEGLENLTSATRGVLVVGIHFMSLELCGRVMGLCHPMMATYRPHNNPLMEWVQTKGRMRSNKTMINRRNLSGYVHALKAGEAVWFAPDQDYGSKGSVFAPFFSVKKAATTNGTYALSKLAGAHLITLSMFRRSDKKGYHMYISNPLSGYPGEDKVAAAAYMNKIIECEILRVPEQYLWMHRRFKTRPEGEVIFIQMNHSTCHEP</sequence>
<evidence type="ECO:0000256" key="7">
    <source>
        <dbReference type="ARBA" id="ARBA00023136"/>
    </source>
</evidence>
<keyword evidence="8 9" id="KW-0012">Acyltransferase</keyword>
<dbReference type="NCBIfam" id="NF005952">
    <property type="entry name" value="PRK08025.1"/>
    <property type="match status" value="1"/>
</dbReference>
<evidence type="ECO:0000256" key="6">
    <source>
        <dbReference type="ARBA" id="ARBA00022989"/>
    </source>
</evidence>
<dbReference type="GO" id="GO:0009409">
    <property type="term" value="P:response to cold"/>
    <property type="evidence" value="ECO:0007669"/>
    <property type="project" value="InterPro"/>
</dbReference>
<comment type="subcellular location">
    <subcellularLocation>
        <location evidence="9">Cell inner membrane</location>
        <topology evidence="9">Single-pass membrane protein</topology>
    </subcellularLocation>
</comment>
<dbReference type="PANTHER" id="PTHR30606">
    <property type="entry name" value="LIPID A BIOSYNTHESIS LAUROYL ACYLTRANSFERASE"/>
    <property type="match status" value="1"/>
</dbReference>
<dbReference type="NCBIfam" id="TIGR02207">
    <property type="entry name" value="lipid_A_htrB"/>
    <property type="match status" value="1"/>
</dbReference>
<evidence type="ECO:0000256" key="8">
    <source>
        <dbReference type="ARBA" id="ARBA00023315"/>
    </source>
</evidence>
<dbReference type="PANTHER" id="PTHR30606:SF7">
    <property type="entry name" value="LIPID A BIOSYNTHESIS PALMITOLEOYLTRANSFERASE"/>
    <property type="match status" value="1"/>
</dbReference>
<keyword evidence="7 9" id="KW-0472">Membrane</keyword>
<evidence type="ECO:0000256" key="2">
    <source>
        <dbReference type="ARBA" id="ARBA00022519"/>
    </source>
</evidence>
<dbReference type="AlphaFoldDB" id="A0A6L5E6Z5"/>
<dbReference type="HAMAP" id="MF_01943">
    <property type="entry name" value="Lipid_A_LpxP"/>
    <property type="match status" value="1"/>
</dbReference>
<evidence type="ECO:0000256" key="3">
    <source>
        <dbReference type="ARBA" id="ARBA00022679"/>
    </source>
</evidence>
<feature type="transmembrane region" description="Helical" evidence="9">
    <location>
        <begin position="20"/>
        <end position="43"/>
    </location>
</feature>
<evidence type="ECO:0000313" key="10">
    <source>
        <dbReference type="EMBL" id="MPQ50851.1"/>
    </source>
</evidence>
<comment type="similarity">
    <text evidence="9">Belongs to the LpxL/LpxM/LpxP family. LpxP subfamily.</text>
</comment>
<dbReference type="GO" id="GO:0009245">
    <property type="term" value="P:lipid A biosynthetic process"/>
    <property type="evidence" value="ECO:0007669"/>
    <property type="project" value="InterPro"/>
</dbReference>
<dbReference type="UniPathway" id="UPA00030"/>
<reference evidence="10 11" key="1">
    <citation type="submission" date="2019-10" db="EMBL/GenBank/DDBJ databases">
        <title>Characterization of a new Citrobacter species.</title>
        <authorList>
            <person name="Goncalves Ribeiro T."/>
            <person name="Izdebski R."/>
            <person name="Urbanowicz P."/>
            <person name="Carmeli Y."/>
            <person name="Gniadkowski M."/>
            <person name="Peixe L."/>
        </authorList>
    </citation>
    <scope>NUCLEOTIDE SEQUENCE [LARGE SCALE GENOMIC DNA]</scope>
    <source>
        <strain evidence="10 11">NMI7905_11</strain>
    </source>
</reference>
<evidence type="ECO:0000256" key="1">
    <source>
        <dbReference type="ARBA" id="ARBA00022475"/>
    </source>
</evidence>
<keyword evidence="4 9" id="KW-0812">Transmembrane</keyword>
<protein>
    <recommendedName>
        <fullName evidence="9">Lipid A biosynthesis acyltransferase</fullName>
        <ecNumber evidence="9">2.3.1.242</ecNumber>
    </recommendedName>
    <alternativeName>
        <fullName evidence="9">Kdo(2)-lipid IV(A) acyltransferase</fullName>
    </alternativeName>
</protein>
<dbReference type="Proteomes" id="UP000475079">
    <property type="component" value="Unassembled WGS sequence"/>
</dbReference>
<feature type="short sequence motif" description="HXXXXD motif" evidence="9">
    <location>
        <begin position="127"/>
        <end position="132"/>
    </location>
</feature>
<keyword evidence="3 9" id="KW-0808">Transferase</keyword>
<dbReference type="RefSeq" id="WP_152404986.1">
    <property type="nucleotide sequence ID" value="NZ_WHIY01000004.1"/>
</dbReference>
<dbReference type="GO" id="GO:0009103">
    <property type="term" value="P:lipopolysaccharide biosynthetic process"/>
    <property type="evidence" value="ECO:0007669"/>
    <property type="project" value="UniProtKB-UniRule"/>
</dbReference>
<dbReference type="Pfam" id="PF03279">
    <property type="entry name" value="Lip_A_acyltrans"/>
    <property type="match status" value="1"/>
</dbReference>
<name>A0A6L5E6Z5_9ENTR</name>
<dbReference type="PIRSF" id="PIRSF026649">
    <property type="entry name" value="MsbB"/>
    <property type="match status" value="1"/>
</dbReference>
<gene>
    <name evidence="9 10" type="primary">lpxP</name>
    <name evidence="10" type="ORF">GBB84_08020</name>
</gene>
<accession>A0A6L5E6Z5</accession>
<organism evidence="10 11">
    <name type="scientific">Citrobacter telavivensis</name>
    <dbReference type="NCBI Taxonomy" id="2653932"/>
    <lineage>
        <taxon>Bacteria</taxon>
        <taxon>Pseudomonadati</taxon>
        <taxon>Pseudomonadota</taxon>
        <taxon>Gammaproteobacteria</taxon>
        <taxon>Enterobacterales</taxon>
        <taxon>Enterobacteriaceae</taxon>
        <taxon>Citrobacter</taxon>
    </lineage>
</organism>
<dbReference type="HAMAP" id="MF_01942">
    <property type="entry name" value="Lipid_A_LpxL_LpxP"/>
    <property type="match status" value="1"/>
</dbReference>
<comment type="pathway">
    <text evidence="9">Bacterial outer membrane biogenesis; lipopolysaccharide biosynthesis.</text>
</comment>
<comment type="caution">
    <text evidence="10">The sequence shown here is derived from an EMBL/GenBank/DDBJ whole genome shotgun (WGS) entry which is preliminary data.</text>
</comment>
<dbReference type="GO" id="GO:0008951">
    <property type="term" value="F:palmitoleoyl [acyl-carrier-protein]-dependent acyltransferase activity"/>
    <property type="evidence" value="ECO:0007669"/>
    <property type="project" value="InterPro"/>
</dbReference>
<evidence type="ECO:0000256" key="9">
    <source>
        <dbReference type="HAMAP-Rule" id="MF_01943"/>
    </source>
</evidence>
<dbReference type="NCBIfam" id="NF005340">
    <property type="entry name" value="PRK06860.1"/>
    <property type="match status" value="1"/>
</dbReference>
<keyword evidence="6 9" id="KW-1133">Transmembrane helix</keyword>
<proteinExistence type="inferred from homology"/>
<dbReference type="GO" id="GO:0036104">
    <property type="term" value="P:Kdo2-lipid A biosynthetic process"/>
    <property type="evidence" value="ECO:0007669"/>
    <property type="project" value="UniProtKB-UniRule"/>
</dbReference>